<keyword evidence="1 4" id="KW-0328">Glycosyltransferase</keyword>
<keyword evidence="2 4" id="KW-0808">Transferase</keyword>
<dbReference type="FunFam" id="3.40.50.1580:FF:000008">
    <property type="entry name" value="S-methyl-5'-thioadenosine phosphorylase"/>
    <property type="match status" value="1"/>
</dbReference>
<dbReference type="GO" id="GO:0019509">
    <property type="term" value="P:L-methionine salvage from methylthioadenosine"/>
    <property type="evidence" value="ECO:0007669"/>
    <property type="project" value="TreeGrafter"/>
</dbReference>
<dbReference type="PANTHER" id="PTHR42679">
    <property type="entry name" value="S-METHYL-5'-THIOADENOSINE PHOSPHORYLASE"/>
    <property type="match status" value="1"/>
</dbReference>
<comment type="catalytic activity">
    <reaction evidence="4">
        <text>a purine D-ribonucleoside + phosphate = a purine nucleobase + alpha-D-ribose 1-phosphate</text>
        <dbReference type="Rhea" id="RHEA:19805"/>
        <dbReference type="ChEBI" id="CHEBI:26386"/>
        <dbReference type="ChEBI" id="CHEBI:43474"/>
        <dbReference type="ChEBI" id="CHEBI:57720"/>
        <dbReference type="ChEBI" id="CHEBI:142355"/>
        <dbReference type="EC" id="2.4.2.1"/>
    </reaction>
</comment>
<feature type="binding site" evidence="4">
    <location>
        <position position="186"/>
    </location>
    <ligand>
        <name>substrate</name>
    </ligand>
</feature>
<dbReference type="GO" id="GO:0017061">
    <property type="term" value="F:S-methyl-5-thioadenosine phosphorylase activity"/>
    <property type="evidence" value="ECO:0007669"/>
    <property type="project" value="InterPro"/>
</dbReference>
<dbReference type="RefSeq" id="WP_069608920.1">
    <property type="nucleotide sequence ID" value="NZ_CP015217.1"/>
</dbReference>
<name>A0A1D7V1K0_9LEPT</name>
<dbReference type="SUPFAM" id="SSF53167">
    <property type="entry name" value="Purine and uridine phosphorylases"/>
    <property type="match status" value="1"/>
</dbReference>
<evidence type="ECO:0000256" key="4">
    <source>
        <dbReference type="HAMAP-Rule" id="MF_01963"/>
    </source>
</evidence>
<sequence length="287" mass="31796">MPHHVKAAIIGGTGLYSLDGMELIEEIYPDTPWGKPSDKIKIGNYKGKLIAFLPRHGVGHFLLPPEVPNHANICALKQLGVEEIIAFSSVGSLREEIKPLDFVLPSQVIDRTRLRNATYFGNGVVAHAPFAEPFSSNLSKRIEATAKKIGLGIHTNKTLVCMEGPLFSTKAESHLYRSWGADIINMTVLPEAKLAREAEIAYQMICMSTDYDCWREGEESVTLEMVIANLTKNAETAKKLLAELIDVIGNGDDLSLKNSTKYSIITAPEKRNPETVKKLKVLFPEYF</sequence>
<dbReference type="InterPro" id="IPR035994">
    <property type="entry name" value="Nucleoside_phosphorylase_sf"/>
</dbReference>
<feature type="binding site" evidence="4">
    <location>
        <position position="13"/>
    </location>
    <ligand>
        <name>phosphate</name>
        <dbReference type="ChEBI" id="CHEBI:43474"/>
    </ligand>
</feature>
<comment type="miscellaneous">
    <text evidence="4">Although this enzyme belongs to the family of MTA phosphorylases based on sequence homology, it lacks several conserved amino acids in the substrate binding pocket that confer specificity towards MTA.</text>
</comment>
<dbReference type="Proteomes" id="UP000094197">
    <property type="component" value="Chromosome 1"/>
</dbReference>
<dbReference type="GO" id="GO:0005829">
    <property type="term" value="C:cytosol"/>
    <property type="evidence" value="ECO:0007669"/>
    <property type="project" value="TreeGrafter"/>
</dbReference>
<evidence type="ECO:0000259" key="5">
    <source>
        <dbReference type="Pfam" id="PF01048"/>
    </source>
</evidence>
<evidence type="ECO:0000256" key="3">
    <source>
        <dbReference type="ARBA" id="ARBA00022726"/>
    </source>
</evidence>
<keyword evidence="3 4" id="KW-0660">Purine salvage</keyword>
<gene>
    <name evidence="6" type="ORF">A0128_18870</name>
</gene>
<feature type="domain" description="Nucleoside phosphorylase" evidence="5">
    <location>
        <begin position="6"/>
        <end position="245"/>
    </location>
</feature>
<dbReference type="PROSITE" id="PS01240">
    <property type="entry name" value="PNP_MTAP_2"/>
    <property type="match status" value="1"/>
</dbReference>
<comment type="caution">
    <text evidence="4">Lacks conserved residue(s) required for the propagation of feature annotation.</text>
</comment>
<dbReference type="InterPro" id="IPR000845">
    <property type="entry name" value="Nucleoside_phosphorylase_d"/>
</dbReference>
<evidence type="ECO:0000256" key="2">
    <source>
        <dbReference type="ARBA" id="ARBA00022679"/>
    </source>
</evidence>
<reference evidence="6 7" key="1">
    <citation type="submission" date="2016-04" db="EMBL/GenBank/DDBJ databases">
        <title>Complete genome seqeunce of Leptospira alstonii serovar Room22.</title>
        <authorList>
            <person name="Nally J.E."/>
            <person name="Bayles D.O."/>
            <person name="Hurley D."/>
            <person name="Fanning S."/>
            <person name="McMahon B.J."/>
            <person name="Arent Z."/>
        </authorList>
    </citation>
    <scope>NUCLEOTIDE SEQUENCE [LARGE SCALE GENOMIC DNA]</scope>
    <source>
        <strain evidence="6 7">GWTS #1</strain>
    </source>
</reference>
<feature type="site" description="Important for substrate specificity" evidence="4">
    <location>
        <position position="168"/>
    </location>
</feature>
<dbReference type="InterPro" id="IPR010044">
    <property type="entry name" value="MTAP"/>
</dbReference>
<comment type="function">
    <text evidence="4">Purine nucleoside phosphorylase involved in purine salvage.</text>
</comment>
<comment type="similarity">
    <text evidence="4">Belongs to the PNP/MTAP phosphorylase family. MTAP subfamily.</text>
</comment>
<dbReference type="Pfam" id="PF01048">
    <property type="entry name" value="PNP_UDP_1"/>
    <property type="match status" value="1"/>
</dbReference>
<keyword evidence="7" id="KW-1185">Reference proteome</keyword>
<dbReference type="Gene3D" id="3.40.50.1580">
    <property type="entry name" value="Nucleoside phosphorylase domain"/>
    <property type="match status" value="1"/>
</dbReference>
<feature type="site" description="Important for substrate specificity" evidence="4">
    <location>
        <position position="223"/>
    </location>
</feature>
<organism evidence="6 7">
    <name type="scientific">Leptospira tipperaryensis</name>
    <dbReference type="NCBI Taxonomy" id="2564040"/>
    <lineage>
        <taxon>Bacteria</taxon>
        <taxon>Pseudomonadati</taxon>
        <taxon>Spirochaetota</taxon>
        <taxon>Spirochaetia</taxon>
        <taxon>Leptospirales</taxon>
        <taxon>Leptospiraceae</taxon>
        <taxon>Leptospira</taxon>
    </lineage>
</organism>
<dbReference type="EC" id="2.4.2.1" evidence="4"/>
<dbReference type="AlphaFoldDB" id="A0A1D7V1K0"/>
<dbReference type="NCBIfam" id="TIGR01694">
    <property type="entry name" value="MTAP"/>
    <property type="match status" value="1"/>
</dbReference>
<evidence type="ECO:0000313" key="7">
    <source>
        <dbReference type="Proteomes" id="UP000094197"/>
    </source>
</evidence>
<feature type="binding site" evidence="4">
    <location>
        <begin position="210"/>
        <end position="212"/>
    </location>
    <ligand>
        <name>substrate</name>
    </ligand>
</feature>
<dbReference type="InterPro" id="IPR018099">
    <property type="entry name" value="Purine_phosphorylase-2_CS"/>
</dbReference>
<dbReference type="CDD" id="cd09010">
    <property type="entry name" value="MTAP_SsMTAPII_like_MTIP"/>
    <property type="match status" value="1"/>
</dbReference>
<dbReference type="OrthoDB" id="1523230at2"/>
<dbReference type="HAMAP" id="MF_01963">
    <property type="entry name" value="MTAP"/>
    <property type="match status" value="1"/>
</dbReference>
<dbReference type="EMBL" id="CP015217">
    <property type="protein sequence ID" value="AOP35720.1"/>
    <property type="molecule type" value="Genomic_DNA"/>
</dbReference>
<proteinExistence type="inferred from homology"/>
<dbReference type="GO" id="GO:0006166">
    <property type="term" value="P:purine ribonucleoside salvage"/>
    <property type="evidence" value="ECO:0007669"/>
    <property type="project" value="UniProtKB-UniRule"/>
</dbReference>
<evidence type="ECO:0000256" key="1">
    <source>
        <dbReference type="ARBA" id="ARBA00022676"/>
    </source>
</evidence>
<evidence type="ECO:0000313" key="6">
    <source>
        <dbReference type="EMBL" id="AOP35720.1"/>
    </source>
</evidence>
<feature type="binding site" evidence="4">
    <location>
        <position position="187"/>
    </location>
    <ligand>
        <name>phosphate</name>
        <dbReference type="ChEBI" id="CHEBI:43474"/>
    </ligand>
</feature>
<dbReference type="PANTHER" id="PTHR42679:SF2">
    <property type="entry name" value="S-METHYL-5'-THIOADENOSINE PHOSPHORYLASE"/>
    <property type="match status" value="1"/>
</dbReference>
<dbReference type="UniPathway" id="UPA00606"/>
<accession>A0A1D7V1K0</accession>
<feature type="binding site" evidence="4">
    <location>
        <begin position="55"/>
        <end position="56"/>
    </location>
    <ligand>
        <name>phosphate</name>
        <dbReference type="ChEBI" id="CHEBI:43474"/>
    </ligand>
</feature>
<comment type="subunit">
    <text evidence="4">Homohexamer. Dimer of a homotrimer.</text>
</comment>
<dbReference type="KEGG" id="laj:A0128_18870"/>
<comment type="pathway">
    <text evidence="4">Purine metabolism; purine nucleoside salvage.</text>
</comment>
<protein>
    <recommendedName>
        <fullName evidence="4">Purine nucleoside phosphorylase</fullName>
        <shortName evidence="4">PNP</shortName>
        <ecNumber evidence="4">2.4.2.1</ecNumber>
    </recommendedName>
</protein>